<name>A0ACD5URC6_AVESA</name>
<sequence>MYGNRPAGVLLLLAASAYLAVGASGGRSVISHAGVKGTRPSAPLHTDTASATLTRLLEDEVAPELSWAASDLGAGGNGYPPDSLNPSVCPSHATCAAKLGKPYTPSPRPCFKDLYRC</sequence>
<proteinExistence type="predicted"/>
<reference evidence="1" key="1">
    <citation type="submission" date="2021-05" db="EMBL/GenBank/DDBJ databases">
        <authorList>
            <person name="Scholz U."/>
            <person name="Mascher M."/>
            <person name="Fiebig A."/>
        </authorList>
    </citation>
    <scope>NUCLEOTIDE SEQUENCE [LARGE SCALE GENOMIC DNA]</scope>
</reference>
<evidence type="ECO:0000313" key="1">
    <source>
        <dbReference type="EnsemblPlants" id="AVESA.00010b.r2.2CG0308610.1.CDS.1"/>
    </source>
</evidence>
<dbReference type="EnsemblPlants" id="AVESA.00010b.r2.2CG0308610.1">
    <property type="protein sequence ID" value="AVESA.00010b.r2.2CG0308610.1.CDS.1"/>
    <property type="gene ID" value="AVESA.00010b.r2.2CG0308610"/>
</dbReference>
<protein>
    <submittedName>
        <fullName evidence="1">Uncharacterized protein</fullName>
    </submittedName>
</protein>
<dbReference type="Proteomes" id="UP001732700">
    <property type="component" value="Chromosome 2C"/>
</dbReference>
<accession>A0ACD5URC6</accession>
<keyword evidence="2" id="KW-1185">Reference proteome</keyword>
<evidence type="ECO:0000313" key="2">
    <source>
        <dbReference type="Proteomes" id="UP001732700"/>
    </source>
</evidence>
<reference evidence="1" key="2">
    <citation type="submission" date="2025-09" db="UniProtKB">
        <authorList>
            <consortium name="EnsemblPlants"/>
        </authorList>
    </citation>
    <scope>IDENTIFICATION</scope>
</reference>
<organism evidence="1 2">
    <name type="scientific">Avena sativa</name>
    <name type="common">Oat</name>
    <dbReference type="NCBI Taxonomy" id="4498"/>
    <lineage>
        <taxon>Eukaryota</taxon>
        <taxon>Viridiplantae</taxon>
        <taxon>Streptophyta</taxon>
        <taxon>Embryophyta</taxon>
        <taxon>Tracheophyta</taxon>
        <taxon>Spermatophyta</taxon>
        <taxon>Magnoliopsida</taxon>
        <taxon>Liliopsida</taxon>
        <taxon>Poales</taxon>
        <taxon>Poaceae</taxon>
        <taxon>BOP clade</taxon>
        <taxon>Pooideae</taxon>
        <taxon>Poodae</taxon>
        <taxon>Poeae</taxon>
        <taxon>Poeae Chloroplast Group 1 (Aveneae type)</taxon>
        <taxon>Aveninae</taxon>
        <taxon>Avena</taxon>
    </lineage>
</organism>